<gene>
    <name evidence="2" type="ORF">EDD54_4005</name>
</gene>
<dbReference type="EMBL" id="SNXY01000010">
    <property type="protein sequence ID" value="TDP82733.1"/>
    <property type="molecule type" value="Genomic_DNA"/>
</dbReference>
<dbReference type="PIRSF" id="PIRSF029347">
    <property type="entry name" value="RecF"/>
    <property type="match status" value="1"/>
</dbReference>
<keyword evidence="3" id="KW-1185">Reference proteome</keyword>
<dbReference type="InterPro" id="IPR003959">
    <property type="entry name" value="ATPase_AAA_core"/>
</dbReference>
<feature type="domain" description="ATPase AAA-type core" evidence="1">
    <location>
        <begin position="24"/>
        <end position="347"/>
    </location>
</feature>
<protein>
    <submittedName>
        <fullName evidence="2">Putative ATPase</fullName>
    </submittedName>
</protein>
<sequence>MIRTVAISGYRSLRDLVVPLGSPTVVTGANGSGKSSLYRALRLLADVGQGRVVQSLALEGGLPAALWAGPEQVTRRMRRGEVPVEGQVRRGPVSLRLGFAGSDYGYAIDLGYPVPDKSAFDLDPVVKAETLWVGERLGRSNAIAERRGPAVLLRGDDHGWRRAFDHLSPLDSMLTHAADGRDGFELLTLRERLRGWRFYDSLRTDRDAPSRRPQVGTHTPVLAADGADLAAALQTIREIGDADGLDAAIADAFPGSRVEISSTDGFFETTMRQHGLLRPLRAAELSDGTLRYLLLAAALATPRPPELMVLNEPETSLHPDLIAPLARMLAAAATRSQVVVVTHADALAAALAAEAGAVELRLEKSFGETSAADVDAPVWRWPER</sequence>
<dbReference type="FunFam" id="3.40.50.300:FF:002534">
    <property type="entry name" value="Putative RecF protein"/>
    <property type="match status" value="1"/>
</dbReference>
<dbReference type="InterPro" id="IPR014555">
    <property type="entry name" value="RecF-like"/>
</dbReference>
<dbReference type="PANTHER" id="PTHR32182:SF25">
    <property type="entry name" value="SLR1056 PROTEIN"/>
    <property type="match status" value="1"/>
</dbReference>
<name>A0A4R6R9K0_9HYPH</name>
<organism evidence="2 3">
    <name type="scientific">Oharaeibacter diazotrophicus</name>
    <dbReference type="NCBI Taxonomy" id="1920512"/>
    <lineage>
        <taxon>Bacteria</taxon>
        <taxon>Pseudomonadati</taxon>
        <taxon>Pseudomonadota</taxon>
        <taxon>Alphaproteobacteria</taxon>
        <taxon>Hyphomicrobiales</taxon>
        <taxon>Pleomorphomonadaceae</taxon>
        <taxon>Oharaeibacter</taxon>
    </lineage>
</organism>
<dbReference type="GO" id="GO:0005524">
    <property type="term" value="F:ATP binding"/>
    <property type="evidence" value="ECO:0007669"/>
    <property type="project" value="InterPro"/>
</dbReference>
<dbReference type="GO" id="GO:0006302">
    <property type="term" value="P:double-strand break repair"/>
    <property type="evidence" value="ECO:0007669"/>
    <property type="project" value="TreeGrafter"/>
</dbReference>
<dbReference type="InterPro" id="IPR027417">
    <property type="entry name" value="P-loop_NTPase"/>
</dbReference>
<dbReference type="RefSeq" id="WP_126538826.1">
    <property type="nucleotide sequence ID" value="NZ_BSPM01000007.1"/>
</dbReference>
<dbReference type="FunFam" id="3.40.50.300:FF:002708">
    <property type="entry name" value="FeS assembly ATPase SufC"/>
    <property type="match status" value="1"/>
</dbReference>
<dbReference type="Proteomes" id="UP000294547">
    <property type="component" value="Unassembled WGS sequence"/>
</dbReference>
<dbReference type="OrthoDB" id="7596665at2"/>
<evidence type="ECO:0000313" key="3">
    <source>
        <dbReference type="Proteomes" id="UP000294547"/>
    </source>
</evidence>
<comment type="caution">
    <text evidence="2">The sequence shown here is derived from an EMBL/GenBank/DDBJ whole genome shotgun (WGS) entry which is preliminary data.</text>
</comment>
<dbReference type="SUPFAM" id="SSF52540">
    <property type="entry name" value="P-loop containing nucleoside triphosphate hydrolases"/>
    <property type="match status" value="1"/>
</dbReference>
<dbReference type="GO" id="GO:0000731">
    <property type="term" value="P:DNA synthesis involved in DNA repair"/>
    <property type="evidence" value="ECO:0007669"/>
    <property type="project" value="TreeGrafter"/>
</dbReference>
<dbReference type="Gene3D" id="3.40.50.300">
    <property type="entry name" value="P-loop containing nucleotide triphosphate hydrolases"/>
    <property type="match status" value="2"/>
</dbReference>
<evidence type="ECO:0000259" key="1">
    <source>
        <dbReference type="Pfam" id="PF13304"/>
    </source>
</evidence>
<reference evidence="2 3" key="1">
    <citation type="submission" date="2019-03" db="EMBL/GenBank/DDBJ databases">
        <title>Genomic Encyclopedia of Type Strains, Phase IV (KMG-IV): sequencing the most valuable type-strain genomes for metagenomic binning, comparative biology and taxonomic classification.</title>
        <authorList>
            <person name="Goeker M."/>
        </authorList>
    </citation>
    <scope>NUCLEOTIDE SEQUENCE [LARGE SCALE GENOMIC DNA]</scope>
    <source>
        <strain evidence="2 3">DSM 102969</strain>
    </source>
</reference>
<dbReference type="PANTHER" id="PTHR32182">
    <property type="entry name" value="DNA REPLICATION AND REPAIR PROTEIN RECF"/>
    <property type="match status" value="1"/>
</dbReference>
<dbReference type="GO" id="GO:0016887">
    <property type="term" value="F:ATP hydrolysis activity"/>
    <property type="evidence" value="ECO:0007669"/>
    <property type="project" value="InterPro"/>
</dbReference>
<evidence type="ECO:0000313" key="2">
    <source>
        <dbReference type="EMBL" id="TDP82733.1"/>
    </source>
</evidence>
<accession>A0A4R6R9K0</accession>
<dbReference type="Pfam" id="PF13304">
    <property type="entry name" value="AAA_21"/>
    <property type="match status" value="1"/>
</dbReference>
<dbReference type="AlphaFoldDB" id="A0A4R6R9K0"/>
<proteinExistence type="predicted"/>